<keyword evidence="1" id="KW-0472">Membrane</keyword>
<feature type="transmembrane region" description="Helical" evidence="1">
    <location>
        <begin position="20"/>
        <end position="41"/>
    </location>
</feature>
<evidence type="ECO:0000313" key="3">
    <source>
        <dbReference type="Proteomes" id="UP000242288"/>
    </source>
</evidence>
<dbReference type="Proteomes" id="UP000242288">
    <property type="component" value="Unassembled WGS sequence"/>
</dbReference>
<name>A0A2J6WNI0_9BACT</name>
<protein>
    <recommendedName>
        <fullName evidence="4">DUF1634 domain-containing protein</fullName>
    </recommendedName>
</protein>
<evidence type="ECO:0000256" key="1">
    <source>
        <dbReference type="SAM" id="Phobius"/>
    </source>
</evidence>
<comment type="caution">
    <text evidence="2">The sequence shown here is derived from an EMBL/GenBank/DDBJ whole genome shotgun (WGS) entry which is preliminary data.</text>
</comment>
<feature type="transmembrane region" description="Helical" evidence="1">
    <location>
        <begin position="112"/>
        <end position="135"/>
    </location>
</feature>
<accession>A0A2J6WNI0</accession>
<proteinExistence type="predicted"/>
<evidence type="ECO:0008006" key="4">
    <source>
        <dbReference type="Google" id="ProtNLM"/>
    </source>
</evidence>
<feature type="transmembrane region" description="Helical" evidence="1">
    <location>
        <begin position="84"/>
        <end position="100"/>
    </location>
</feature>
<reference evidence="2 3" key="1">
    <citation type="submission" date="2018-01" db="EMBL/GenBank/DDBJ databases">
        <title>Metagenomic assembled genomes from two thermal pools in the Uzon Caldera, Kamchatka, Russia.</title>
        <authorList>
            <person name="Wilkins L."/>
            <person name="Ettinger C."/>
        </authorList>
    </citation>
    <scope>NUCLEOTIDE SEQUENCE [LARGE SCALE GENOMIC DNA]</scope>
    <source>
        <strain evidence="2">ZAV-04</strain>
    </source>
</reference>
<sequence>MTVDKNVKEEQIVYAKWLDWGMKIGLILLILTFIIYMTGILSPQIPISELPKYWKMKAHEYLLSAGLHPGWAWLKLIIKSDFLNFVPIAILGGITILCYIRILPIFLKKKDIVYFIFSIIECFILILAASGILHIGGH</sequence>
<keyword evidence="1" id="KW-1133">Transmembrane helix</keyword>
<evidence type="ECO:0000313" key="2">
    <source>
        <dbReference type="EMBL" id="PMP71930.1"/>
    </source>
</evidence>
<dbReference type="EMBL" id="PNIO01000019">
    <property type="protein sequence ID" value="PMP71930.1"/>
    <property type="molecule type" value="Genomic_DNA"/>
</dbReference>
<gene>
    <name evidence="2" type="ORF">C0186_02460</name>
</gene>
<dbReference type="AlphaFoldDB" id="A0A2J6WNI0"/>
<organism evidence="2 3">
    <name type="scientific">Thermodesulfovibrio aggregans</name>
    <dbReference type="NCBI Taxonomy" id="86166"/>
    <lineage>
        <taxon>Bacteria</taxon>
        <taxon>Pseudomonadati</taxon>
        <taxon>Nitrospirota</taxon>
        <taxon>Thermodesulfovibrionia</taxon>
        <taxon>Thermodesulfovibrionales</taxon>
        <taxon>Thermodesulfovibrionaceae</taxon>
        <taxon>Thermodesulfovibrio</taxon>
    </lineage>
</organism>
<keyword evidence="1" id="KW-0812">Transmembrane</keyword>